<accession>A0ABN3UEG9</accession>
<evidence type="ECO:0000313" key="3">
    <source>
        <dbReference type="Proteomes" id="UP001501326"/>
    </source>
</evidence>
<organism evidence="2 3">
    <name type="scientific">Pedococcus aerophilus</name>
    <dbReference type="NCBI Taxonomy" id="436356"/>
    <lineage>
        <taxon>Bacteria</taxon>
        <taxon>Bacillati</taxon>
        <taxon>Actinomycetota</taxon>
        <taxon>Actinomycetes</taxon>
        <taxon>Micrococcales</taxon>
        <taxon>Intrasporangiaceae</taxon>
        <taxon>Pedococcus</taxon>
    </lineage>
</organism>
<evidence type="ECO:0000256" key="1">
    <source>
        <dbReference type="SAM" id="Phobius"/>
    </source>
</evidence>
<keyword evidence="1" id="KW-0812">Transmembrane</keyword>
<reference evidence="2 3" key="1">
    <citation type="journal article" date="2019" name="Int. J. Syst. Evol. Microbiol.">
        <title>The Global Catalogue of Microorganisms (GCM) 10K type strain sequencing project: providing services to taxonomists for standard genome sequencing and annotation.</title>
        <authorList>
            <consortium name="The Broad Institute Genomics Platform"/>
            <consortium name="The Broad Institute Genome Sequencing Center for Infectious Disease"/>
            <person name="Wu L."/>
            <person name="Ma J."/>
        </authorList>
    </citation>
    <scope>NUCLEOTIDE SEQUENCE [LARGE SCALE GENOMIC DNA]</scope>
    <source>
        <strain evidence="2 3">JCM 16378</strain>
    </source>
</reference>
<name>A0ABN3UEG9_9MICO</name>
<feature type="transmembrane region" description="Helical" evidence="1">
    <location>
        <begin position="12"/>
        <end position="30"/>
    </location>
</feature>
<keyword evidence="1" id="KW-1133">Transmembrane helix</keyword>
<dbReference type="Proteomes" id="UP001501326">
    <property type="component" value="Unassembled WGS sequence"/>
</dbReference>
<proteinExistence type="predicted"/>
<protein>
    <submittedName>
        <fullName evidence="2">Uncharacterized protein</fullName>
    </submittedName>
</protein>
<keyword evidence="3" id="KW-1185">Reference proteome</keyword>
<comment type="caution">
    <text evidence="2">The sequence shown here is derived from an EMBL/GenBank/DDBJ whole genome shotgun (WGS) entry which is preliminary data.</text>
</comment>
<dbReference type="RefSeq" id="WP_344189859.1">
    <property type="nucleotide sequence ID" value="NZ_BAAARN010000001.1"/>
</dbReference>
<dbReference type="EMBL" id="BAAARN010000001">
    <property type="protein sequence ID" value="GAA2731298.1"/>
    <property type="molecule type" value="Genomic_DNA"/>
</dbReference>
<sequence>MWVLISRRLRLWVIATIAVPVIGWALGTAGRQLEHRRGQSRASRLLLSGSERLRRHRRR</sequence>
<evidence type="ECO:0000313" key="2">
    <source>
        <dbReference type="EMBL" id="GAA2731298.1"/>
    </source>
</evidence>
<gene>
    <name evidence="2" type="ORF">GCM10009867_04560</name>
</gene>
<keyword evidence="1" id="KW-0472">Membrane</keyword>